<dbReference type="Pfam" id="PF14011">
    <property type="entry name" value="ESX-1_EspG"/>
    <property type="match status" value="1"/>
</dbReference>
<dbReference type="AlphaFoldDB" id="A0A917FKH8"/>
<proteinExistence type="inferred from homology"/>
<evidence type="ECO:0000256" key="2">
    <source>
        <dbReference type="ARBA" id="ARBA00006411"/>
    </source>
</evidence>
<dbReference type="InterPro" id="IPR025734">
    <property type="entry name" value="EspG"/>
</dbReference>
<comment type="subcellular location">
    <subcellularLocation>
        <location evidence="1">Cytoplasm</location>
    </subcellularLocation>
</comment>
<evidence type="ECO:0000256" key="4">
    <source>
        <dbReference type="ARBA" id="ARBA00023186"/>
    </source>
</evidence>
<dbReference type="EMBL" id="BMCU01000001">
    <property type="protein sequence ID" value="GGF90580.1"/>
    <property type="molecule type" value="Genomic_DNA"/>
</dbReference>
<dbReference type="RefSeq" id="WP_188542733.1">
    <property type="nucleotide sequence ID" value="NZ_BMCU01000001.1"/>
</dbReference>
<evidence type="ECO:0000313" key="6">
    <source>
        <dbReference type="Proteomes" id="UP000654257"/>
    </source>
</evidence>
<evidence type="ECO:0000256" key="3">
    <source>
        <dbReference type="ARBA" id="ARBA00022490"/>
    </source>
</evidence>
<dbReference type="Proteomes" id="UP000654257">
    <property type="component" value="Unassembled WGS sequence"/>
</dbReference>
<reference evidence="5" key="1">
    <citation type="journal article" date="2014" name="Int. J. Syst. Evol. Microbiol.">
        <title>Complete genome sequence of Corynebacterium casei LMG S-19264T (=DSM 44701T), isolated from a smear-ripened cheese.</title>
        <authorList>
            <consortium name="US DOE Joint Genome Institute (JGI-PGF)"/>
            <person name="Walter F."/>
            <person name="Albersmeier A."/>
            <person name="Kalinowski J."/>
            <person name="Ruckert C."/>
        </authorList>
    </citation>
    <scope>NUCLEOTIDE SEQUENCE</scope>
    <source>
        <strain evidence="5">CCM 7905</strain>
    </source>
</reference>
<evidence type="ECO:0008006" key="7">
    <source>
        <dbReference type="Google" id="ProtNLM"/>
    </source>
</evidence>
<evidence type="ECO:0000256" key="1">
    <source>
        <dbReference type="ARBA" id="ARBA00004496"/>
    </source>
</evidence>
<keyword evidence="3" id="KW-0963">Cytoplasm</keyword>
<organism evidence="5 6">
    <name type="scientific">Rhodococcoides trifolii</name>
    <dbReference type="NCBI Taxonomy" id="908250"/>
    <lineage>
        <taxon>Bacteria</taxon>
        <taxon>Bacillati</taxon>
        <taxon>Actinomycetota</taxon>
        <taxon>Actinomycetes</taxon>
        <taxon>Mycobacteriales</taxon>
        <taxon>Nocardiaceae</taxon>
        <taxon>Rhodococcoides</taxon>
    </lineage>
</organism>
<accession>A0A917FKH8</accession>
<sequence>MALEGGLITMGAAVDLHLDDDEMALVMHDLGIDELPGVLDWRPPHRDDDERRPAFARVLPELRTRGVIDGSGHVEAVLAQHLRTLYRSTWDVEVRTVTRTRTGPIIERRCLSSGVDGLVVADRTSTGYRIRTAGVGMVVDRAAPLRFSGISAPTDTMAAALDRPQPATWVALGCDDATAVILGEVLSASDTHVEIVMVGHRGPIPERIGTPIALFETPRGRILATTSYAADGTAWTALAPGTDARIRSEIQTLIDLF</sequence>
<name>A0A917FKH8_9NOCA</name>
<keyword evidence="6" id="KW-1185">Reference proteome</keyword>
<evidence type="ECO:0000313" key="5">
    <source>
        <dbReference type="EMBL" id="GGF90580.1"/>
    </source>
</evidence>
<comment type="similarity">
    <text evidence="2">Belongs to the EspG family.</text>
</comment>
<reference evidence="5" key="2">
    <citation type="submission" date="2020-09" db="EMBL/GenBank/DDBJ databases">
        <authorList>
            <person name="Sun Q."/>
            <person name="Sedlacek I."/>
        </authorList>
    </citation>
    <scope>NUCLEOTIDE SEQUENCE</scope>
    <source>
        <strain evidence="5">CCM 7905</strain>
    </source>
</reference>
<comment type="caution">
    <text evidence="5">The sequence shown here is derived from an EMBL/GenBank/DDBJ whole genome shotgun (WGS) entry which is preliminary data.</text>
</comment>
<keyword evidence="4" id="KW-0143">Chaperone</keyword>
<gene>
    <name evidence="5" type="ORF">GCM10007304_00600</name>
</gene>
<protein>
    <recommendedName>
        <fullName evidence="7">ESX secretion-associated protein EspG</fullName>
    </recommendedName>
</protein>